<name>A0A2Z6SCX6_9GLOM</name>
<protein>
    <submittedName>
        <fullName evidence="1">Uncharacterized protein</fullName>
    </submittedName>
</protein>
<keyword evidence="2" id="KW-1185">Reference proteome</keyword>
<accession>A0A2Z6SCX6</accession>
<evidence type="ECO:0000313" key="1">
    <source>
        <dbReference type="EMBL" id="GBC07322.1"/>
    </source>
</evidence>
<evidence type="ECO:0000313" key="2">
    <source>
        <dbReference type="Proteomes" id="UP000247702"/>
    </source>
</evidence>
<comment type="caution">
    <text evidence="1">The sequence shown here is derived from an EMBL/GenBank/DDBJ whole genome shotgun (WGS) entry which is preliminary data.</text>
</comment>
<gene>
    <name evidence="1" type="ORF">RclHR1_00740005</name>
</gene>
<reference evidence="1 2" key="1">
    <citation type="submission" date="2017-11" db="EMBL/GenBank/DDBJ databases">
        <title>The genome of Rhizophagus clarus HR1 reveals common genetic basis of auxotrophy among arbuscular mycorrhizal fungi.</title>
        <authorList>
            <person name="Kobayashi Y."/>
        </authorList>
    </citation>
    <scope>NUCLEOTIDE SEQUENCE [LARGE SCALE GENOMIC DNA]</scope>
    <source>
        <strain evidence="1 2">HR1</strain>
    </source>
</reference>
<dbReference type="EMBL" id="BEXD01004137">
    <property type="protein sequence ID" value="GBC07322.1"/>
    <property type="molecule type" value="Genomic_DNA"/>
</dbReference>
<dbReference type="AlphaFoldDB" id="A0A2Z6SCX6"/>
<sequence>MLVTFCFSSFFRSKTPLGADYNISKNSLEADQYFEGLELFKGPELFRDRLVWNLEADWDFEGPKLEADRRSERSGLSRVISKQTGILKVWNSNSKWTRLGLGLRLGLS</sequence>
<dbReference type="Proteomes" id="UP000247702">
    <property type="component" value="Unassembled WGS sequence"/>
</dbReference>
<organism evidence="1 2">
    <name type="scientific">Rhizophagus clarus</name>
    <dbReference type="NCBI Taxonomy" id="94130"/>
    <lineage>
        <taxon>Eukaryota</taxon>
        <taxon>Fungi</taxon>
        <taxon>Fungi incertae sedis</taxon>
        <taxon>Mucoromycota</taxon>
        <taxon>Glomeromycotina</taxon>
        <taxon>Glomeromycetes</taxon>
        <taxon>Glomerales</taxon>
        <taxon>Glomeraceae</taxon>
        <taxon>Rhizophagus</taxon>
    </lineage>
</organism>
<proteinExistence type="predicted"/>